<feature type="region of interest" description="Disordered" evidence="1">
    <location>
        <begin position="63"/>
        <end position="100"/>
    </location>
</feature>
<evidence type="ECO:0000256" key="1">
    <source>
        <dbReference type="SAM" id="MobiDB-lite"/>
    </source>
</evidence>
<reference evidence="2" key="1">
    <citation type="journal article" date="2018" name="Environ. Microbiol.">
        <title>Sporulation capability and amylosome conservation among diverse human colonic and rumen isolates of the keystone starch-degrader Ruminococcus bromii.</title>
        <authorList>
            <person name="Mukhopadhya I."/>
            <person name="Morais S."/>
            <person name="Laverde-Gomez J."/>
            <person name="Sheridan P.O."/>
            <person name="Walker A.W."/>
            <person name="Kelly W."/>
            <person name="Klieve A.V."/>
            <person name="Ouwerkerk D."/>
            <person name="Duncan S.H."/>
            <person name="Louis P."/>
            <person name="Koropatkin N."/>
            <person name="Cockburn D."/>
            <person name="Kibler R."/>
            <person name="Cooper P.J."/>
            <person name="Sandoval C."/>
            <person name="Crost E."/>
            <person name="Juge N."/>
            <person name="Bayer E.A."/>
            <person name="Flint H.J."/>
        </authorList>
    </citation>
    <scope>NUCLEOTIDE SEQUENCE [LARGE SCALE GENOMIC DNA]</scope>
    <source>
        <strain evidence="2">ATCC 27255</strain>
    </source>
</reference>
<evidence type="ECO:0000313" key="2">
    <source>
        <dbReference type="EMBL" id="PKD27009.1"/>
    </source>
</evidence>
<name>A0A2N0UJ47_9FIRM</name>
<accession>A0A2N0UJ47</accession>
<sequence length="366" mass="40817">MKSEGKSKNKFKKAIKISTAVVLLSTAVLSVIYRFPLCFDSQNPAALAAAAFTLTNGEYRLENSKAKKPTDSGQKPTESADTEPIVQEKHKRDKSTYYDSYGNHDGENKYTVEERTIGDTGTQVDNCFVKNKTGLSLDFDGLLAAKLPFSIEKGINSPQVLIYHTHTSEAYLDEDVDFFYDSFYSRTNNNDFNVVAVGDALTEQLNKRGIKTVHDTTIHDESYNGSYDRSVDTVYKNLEKYPDIKVVIDLHRDAIGTDENKVKPVFTYNGKKGAQIMILAGCDSEGERGFDCWEENLNFALKIQDKAETLYPDMTRPLNFDYFAYNEYVCNGSLLIEVGTESNSIDEAVYSGTLLGNALADVLLGL</sequence>
<organism evidence="2 3">
    <name type="scientific">Ruminococcus bromii</name>
    <dbReference type="NCBI Taxonomy" id="40518"/>
    <lineage>
        <taxon>Bacteria</taxon>
        <taxon>Bacillati</taxon>
        <taxon>Bacillota</taxon>
        <taxon>Clostridia</taxon>
        <taxon>Eubacteriales</taxon>
        <taxon>Oscillospiraceae</taxon>
        <taxon>Ruminococcus</taxon>
    </lineage>
</organism>
<dbReference type="EMBL" id="NNSR01000073">
    <property type="protein sequence ID" value="PKD27009.1"/>
    <property type="molecule type" value="Genomic_DNA"/>
</dbReference>
<dbReference type="Pfam" id="PF07454">
    <property type="entry name" value="SpoIIP"/>
    <property type="match status" value="1"/>
</dbReference>
<evidence type="ECO:0000313" key="3">
    <source>
        <dbReference type="Proteomes" id="UP000233425"/>
    </source>
</evidence>
<comment type="caution">
    <text evidence="2">The sequence shown here is derived from an EMBL/GenBank/DDBJ whole genome shotgun (WGS) entry which is preliminary data.</text>
</comment>
<keyword evidence="3" id="KW-1185">Reference proteome</keyword>
<dbReference type="NCBIfam" id="TIGR02867">
    <property type="entry name" value="spore_II_P"/>
    <property type="match status" value="1"/>
</dbReference>
<dbReference type="InterPro" id="IPR010897">
    <property type="entry name" value="Spore_II_P"/>
</dbReference>
<dbReference type="RefSeq" id="WP_169923324.1">
    <property type="nucleotide sequence ID" value="NZ_CABMMZ010000073.1"/>
</dbReference>
<dbReference type="Proteomes" id="UP000233425">
    <property type="component" value="Unassembled WGS sequence"/>
</dbReference>
<gene>
    <name evidence="2" type="ORF">RBATCC27255_01876</name>
</gene>
<feature type="compositionally biased region" description="Basic and acidic residues" evidence="1">
    <location>
        <begin position="86"/>
        <end position="100"/>
    </location>
</feature>
<protein>
    <submittedName>
        <fullName evidence="2">Stage II sporulation protein P</fullName>
    </submittedName>
</protein>
<dbReference type="AlphaFoldDB" id="A0A2N0UJ47"/>
<proteinExistence type="predicted"/>